<keyword evidence="1" id="KW-1133">Transmembrane helix</keyword>
<feature type="transmembrane region" description="Helical" evidence="1">
    <location>
        <begin position="202"/>
        <end position="221"/>
    </location>
</feature>
<proteinExistence type="predicted"/>
<dbReference type="KEGG" id="nin:NADRNF5_1037"/>
<dbReference type="Proteomes" id="UP000032408">
    <property type="component" value="Chromosome"/>
</dbReference>
<accession>A0A0D5C2C9</accession>
<organism evidence="2 3">
    <name type="scientific">Nitrosopumilus adriaticus</name>
    <dbReference type="NCBI Taxonomy" id="1580092"/>
    <lineage>
        <taxon>Archaea</taxon>
        <taxon>Nitrososphaerota</taxon>
        <taxon>Nitrososphaeria</taxon>
        <taxon>Nitrosopumilales</taxon>
        <taxon>Nitrosopumilaceae</taxon>
        <taxon>Nitrosopumilus</taxon>
    </lineage>
</organism>
<dbReference type="AlphaFoldDB" id="A0A0D5C2C9"/>
<evidence type="ECO:0000313" key="3">
    <source>
        <dbReference type="Proteomes" id="UP000032408"/>
    </source>
</evidence>
<dbReference type="HOGENOM" id="CLU_1048075_0_0_2"/>
<dbReference type="RefSeq" id="WP_148313073.1">
    <property type="nucleotide sequence ID" value="NZ_CP011070.1"/>
</dbReference>
<name>A0A0D5C2C9_9ARCH</name>
<feature type="transmembrane region" description="Helical" evidence="1">
    <location>
        <begin position="18"/>
        <end position="38"/>
    </location>
</feature>
<evidence type="ECO:0000256" key="1">
    <source>
        <dbReference type="SAM" id="Phobius"/>
    </source>
</evidence>
<protein>
    <submittedName>
        <fullName evidence="2">Uncharacterized protein</fullName>
    </submittedName>
</protein>
<feature type="transmembrane region" description="Helical" evidence="1">
    <location>
        <begin position="233"/>
        <end position="252"/>
    </location>
</feature>
<keyword evidence="1" id="KW-0812">Transmembrane</keyword>
<reference evidence="3" key="1">
    <citation type="submission" date="2015-03" db="EMBL/GenBank/DDBJ databases">
        <title>Characterization of two novel Thaumarchaeota isolated from the Northern Adriatic Sea.</title>
        <authorList>
            <person name="Bayer B."/>
            <person name="Vojvoda J."/>
            <person name="Offre P."/>
            <person name="Srivastava A."/>
            <person name="Elisabeth N."/>
            <person name="Garcia J.A.L."/>
            <person name="Schleper C."/>
            <person name="Herndl G.J."/>
        </authorList>
    </citation>
    <scope>NUCLEOTIDE SEQUENCE [LARGE SCALE GENOMIC DNA]</scope>
    <source>
        <strain evidence="3">NF5</strain>
    </source>
</reference>
<dbReference type="GeneID" id="24820250"/>
<dbReference type="OrthoDB" id="11507at2157"/>
<keyword evidence="1" id="KW-0472">Membrane</keyword>
<evidence type="ECO:0000313" key="2">
    <source>
        <dbReference type="EMBL" id="AJW70728.1"/>
    </source>
</evidence>
<feature type="transmembrane region" description="Helical" evidence="1">
    <location>
        <begin position="172"/>
        <end position="195"/>
    </location>
</feature>
<sequence length="258" mass="28457">MKIPEIVPDKISNPINPIVIIGILSLGIGIFVSMNVVSEDDAGAIASIFAVFLAGVVALFSFIVSKQNDTGILAKSYFSLGLGFTAYVIAELLYYSMETLFGIEPYPSVADIFFFAVYPFTLIHLILNIRFFHSGFSIFQKITLVIIPIIALVVYVVLSISIPDTELGFDFYYGLIFVVSASVTLSLSIVGAVIFKEGVLGAVWLLLVIGLMINAAGDVWYYHLEIFGEYFDAHPVTVIWYVANLFIIYALIKHLKII</sequence>
<dbReference type="EMBL" id="CP011070">
    <property type="protein sequence ID" value="AJW70728.1"/>
    <property type="molecule type" value="Genomic_DNA"/>
</dbReference>
<gene>
    <name evidence="2" type="ORF">NADRNF5_1037</name>
</gene>
<feature type="transmembrane region" description="Helical" evidence="1">
    <location>
        <begin position="44"/>
        <end position="65"/>
    </location>
</feature>
<feature type="transmembrane region" description="Helical" evidence="1">
    <location>
        <begin position="109"/>
        <end position="130"/>
    </location>
</feature>
<feature type="transmembrane region" description="Helical" evidence="1">
    <location>
        <begin position="77"/>
        <end position="97"/>
    </location>
</feature>
<keyword evidence="3" id="KW-1185">Reference proteome</keyword>
<reference evidence="2 3" key="2">
    <citation type="journal article" date="2016" name="ISME J.">
        <title>Physiological and genomic characterization of two novel marine thaumarchaeal strains indicates niche differentiation.</title>
        <authorList>
            <person name="Bayer B."/>
            <person name="Vojvoda J."/>
            <person name="Offre P."/>
            <person name="Alves R.J."/>
            <person name="Elisabeth N.H."/>
            <person name="Garcia J.A."/>
            <person name="Volland J.M."/>
            <person name="Srivastava A."/>
            <person name="Schleper C."/>
            <person name="Herndl G.J."/>
        </authorList>
    </citation>
    <scope>NUCLEOTIDE SEQUENCE [LARGE SCALE GENOMIC DNA]</scope>
    <source>
        <strain evidence="2 3">NF5</strain>
    </source>
</reference>
<feature type="transmembrane region" description="Helical" evidence="1">
    <location>
        <begin position="142"/>
        <end position="160"/>
    </location>
</feature>